<protein>
    <submittedName>
        <fullName evidence="2">Uncharacterized protein</fullName>
    </submittedName>
</protein>
<dbReference type="EMBL" id="JARBHB010000016">
    <property type="protein sequence ID" value="KAJ8867064.1"/>
    <property type="molecule type" value="Genomic_DNA"/>
</dbReference>
<sequence length="342" mass="38588">MTHHKSRRPYSIVCFLPTDGGRRKVCKSMFSNTLAIIKDAVDIAMQKRSKENVAAADPRGKGKSLSLDPTLVEGIKDHITSFPCIPSHCFRAGSARKYLDSSLNLASMYRMYRLCESWSAESKIICLLQGIPGHFQSGVPRPEKRQVATDPTGGVKREYEAHLNSKDEDREDKRNDKQIALEILLCPSDPTNDSLFYKRRLATYNFTISNVATKQGDCFIWHEGQGGRGSCEIANYLFLYFQSLPNAIKEVRCFSDRCGGQNLNKLVIAMCMYAVQVIDNVHVIELKFLTPGHSEMECDSMHSAIGTDFKRVGKAFRPGLLQEVPVRRATSHTMYMTFRLMI</sequence>
<comment type="caution">
    <text evidence="2">The sequence shown here is derived from an EMBL/GenBank/DDBJ whole genome shotgun (WGS) entry which is preliminary data.</text>
</comment>
<organism evidence="2 3">
    <name type="scientific">Dryococelus australis</name>
    <dbReference type="NCBI Taxonomy" id="614101"/>
    <lineage>
        <taxon>Eukaryota</taxon>
        <taxon>Metazoa</taxon>
        <taxon>Ecdysozoa</taxon>
        <taxon>Arthropoda</taxon>
        <taxon>Hexapoda</taxon>
        <taxon>Insecta</taxon>
        <taxon>Pterygota</taxon>
        <taxon>Neoptera</taxon>
        <taxon>Polyneoptera</taxon>
        <taxon>Phasmatodea</taxon>
        <taxon>Verophasmatodea</taxon>
        <taxon>Anareolatae</taxon>
        <taxon>Phasmatidae</taxon>
        <taxon>Eurycanthinae</taxon>
        <taxon>Dryococelus</taxon>
    </lineage>
</organism>
<dbReference type="PANTHER" id="PTHR10773">
    <property type="entry name" value="DNA-DIRECTED RNA POLYMERASES I, II, AND III SUBUNIT RPABC2"/>
    <property type="match status" value="1"/>
</dbReference>
<gene>
    <name evidence="2" type="ORF">PR048_032926</name>
</gene>
<dbReference type="PANTHER" id="PTHR10773:SF19">
    <property type="match status" value="1"/>
</dbReference>
<proteinExistence type="predicted"/>
<dbReference type="Proteomes" id="UP001159363">
    <property type="component" value="Chromosome 15"/>
</dbReference>
<accession>A0ABQ9G3L8</accession>
<evidence type="ECO:0000313" key="2">
    <source>
        <dbReference type="EMBL" id="KAJ8867064.1"/>
    </source>
</evidence>
<evidence type="ECO:0000313" key="3">
    <source>
        <dbReference type="Proteomes" id="UP001159363"/>
    </source>
</evidence>
<evidence type="ECO:0000256" key="1">
    <source>
        <dbReference type="SAM" id="MobiDB-lite"/>
    </source>
</evidence>
<reference evidence="2 3" key="1">
    <citation type="submission" date="2023-02" db="EMBL/GenBank/DDBJ databases">
        <title>LHISI_Scaffold_Assembly.</title>
        <authorList>
            <person name="Stuart O.P."/>
            <person name="Cleave R."/>
            <person name="Magrath M.J.L."/>
            <person name="Mikheyev A.S."/>
        </authorList>
    </citation>
    <scope>NUCLEOTIDE SEQUENCE [LARGE SCALE GENOMIC DNA]</scope>
    <source>
        <strain evidence="2">Daus_M_001</strain>
        <tissue evidence="2">Leg muscle</tissue>
    </source>
</reference>
<name>A0ABQ9G3L8_9NEOP</name>
<keyword evidence="3" id="KW-1185">Reference proteome</keyword>
<feature type="region of interest" description="Disordered" evidence="1">
    <location>
        <begin position="138"/>
        <end position="157"/>
    </location>
</feature>